<feature type="compositionally biased region" description="Pro residues" evidence="1">
    <location>
        <begin position="516"/>
        <end position="549"/>
    </location>
</feature>
<dbReference type="AlphaFoldDB" id="A0A1Z4LM59"/>
<name>A0A1Z4LM59_9CYAN</name>
<evidence type="ECO:0000313" key="2">
    <source>
        <dbReference type="EMBL" id="BAY82305.1"/>
    </source>
</evidence>
<feature type="compositionally biased region" description="Low complexity" evidence="1">
    <location>
        <begin position="50"/>
        <end position="63"/>
    </location>
</feature>
<accession>A0A1Z4LM59</accession>
<feature type="region of interest" description="Disordered" evidence="1">
    <location>
        <begin position="33"/>
        <end position="63"/>
    </location>
</feature>
<feature type="compositionally biased region" description="Pro residues" evidence="1">
    <location>
        <begin position="712"/>
        <end position="737"/>
    </location>
</feature>
<organism evidence="2 3">
    <name type="scientific">Calothrix parasitica NIES-267</name>
    <dbReference type="NCBI Taxonomy" id="1973488"/>
    <lineage>
        <taxon>Bacteria</taxon>
        <taxon>Bacillati</taxon>
        <taxon>Cyanobacteriota</taxon>
        <taxon>Cyanophyceae</taxon>
        <taxon>Nostocales</taxon>
        <taxon>Calotrichaceae</taxon>
        <taxon>Calothrix</taxon>
    </lineage>
</organism>
<keyword evidence="3" id="KW-1185">Reference proteome</keyword>
<feature type="region of interest" description="Disordered" evidence="1">
    <location>
        <begin position="336"/>
        <end position="358"/>
    </location>
</feature>
<evidence type="ECO:0000256" key="1">
    <source>
        <dbReference type="SAM" id="MobiDB-lite"/>
    </source>
</evidence>
<dbReference type="EMBL" id="AP018227">
    <property type="protein sequence ID" value="BAY82305.1"/>
    <property type="molecule type" value="Genomic_DNA"/>
</dbReference>
<feature type="compositionally biased region" description="Basic and acidic residues" evidence="1">
    <location>
        <begin position="36"/>
        <end position="49"/>
    </location>
</feature>
<evidence type="ECO:0000313" key="3">
    <source>
        <dbReference type="Proteomes" id="UP000218418"/>
    </source>
</evidence>
<feature type="compositionally biased region" description="Pro residues" evidence="1">
    <location>
        <begin position="339"/>
        <end position="353"/>
    </location>
</feature>
<proteinExistence type="predicted"/>
<feature type="region of interest" description="Disordered" evidence="1">
    <location>
        <begin position="708"/>
        <end position="741"/>
    </location>
</feature>
<sequence>MINNSGLKFSNLNGDNQSKSDEIKPLPLAELFAGHNHGDEDHHEHEHDFANSNSSSDSNSTSASAAVINAPTAQIDVNYYGFTQEAENAFEYAVTIWEGWIDSDVAIEVDAYWEDLSQYGSGVLAAASPYSFKRNFDGATEDNTYYAISLANHLAGKDLNGDRAEIETWFNSGFSNWYFGTDGNAPNGKYDFTTVVLHEFVHGFGLTDFIDYDSGKGRYGNTIFESLIVNGDNQSLSSFSNNSKELGKQLTSKDLFFNGANAVEANNGEKVKLYAPSKWEYGSSVAHLDEKTYPKGDADALMTPYLKGGEVIHNPGAITLGVLEDLGWDINKVETPITPATPPAETPATPPTETPTTQANTINFELDKITSYAGQDKHENLTISDNTQQIKIQENTWKKLAFDYQVTEKTILEFEFRSDIIGEIQGIGFDTDDKLSNNDKKRVFQLEGTDKLGISDFKNKITGQGWKTYQITVGDYFTGDFNYLTFINDHDKGEKNAVSQYRNLRLYEEGQQLPPIETPATPPAETPATPPAETPTTPPAETPATPPAETPTTQANTINFELDKISSYAGQDKHDNLTISDNTQQIKIQENTWKKLAFDYQVTEKTILEFEFRSDIRGEIQGIGFDTDDKLSNNDKKRVFQLEGTDKLGISDFKNKITGQGWKTYQITVGDYFTGDFNYLTFINDHDKGEKNAVSQYRNLRLYEEGQQLPPAETPATPPAETPTTPPAETPATPPAETPTTQANTINFELDKISSYAGQDKHDNLTISDNTQQIKIQENTWKKLAFDYQVTEKTILEFEFRSDIRGEIQGIGFDTDDKLSNNDKKRVFQLEGTDKLGISDFKNKITGQGWKTYQITVGDYFTGDFNYLTFINDHDNGAKNAASQYRNIKIYEGNKNQYSKTETHESVNSDVVLTVNDSTNNYTLSSYGGTTQDKGISTISDDKTEIEITGNSWNKLDINNYNITNNTVLKFDFQSQTEAEIQGIGFDNDDIISGNDENHLFQVAGTQDWGIELEDDYTLGSGWKTYEIKVGEHISGEFNYLTLANDHDISNSTAQSQFRNISLFEM</sequence>
<protein>
    <submittedName>
        <fullName evidence="2">RTX cytolytic toxin protein A</fullName>
    </submittedName>
</protein>
<dbReference type="OrthoDB" id="9775889at2"/>
<reference evidence="2 3" key="1">
    <citation type="submission" date="2017-06" db="EMBL/GenBank/DDBJ databases">
        <title>Genome sequencing of cyanobaciteial culture collection at National Institute for Environmental Studies (NIES).</title>
        <authorList>
            <person name="Hirose Y."/>
            <person name="Shimura Y."/>
            <person name="Fujisawa T."/>
            <person name="Nakamura Y."/>
            <person name="Kawachi M."/>
        </authorList>
    </citation>
    <scope>NUCLEOTIDE SEQUENCE [LARGE SCALE GENOMIC DNA]</scope>
    <source>
        <strain evidence="2 3">NIES-267</strain>
    </source>
</reference>
<feature type="region of interest" description="Disordered" evidence="1">
    <location>
        <begin position="1"/>
        <end position="20"/>
    </location>
</feature>
<dbReference type="Proteomes" id="UP000218418">
    <property type="component" value="Chromosome"/>
</dbReference>
<gene>
    <name evidence="2" type="ORF">NIES267_17840</name>
</gene>
<feature type="compositionally biased region" description="Polar residues" evidence="1">
    <location>
        <begin position="1"/>
        <end position="17"/>
    </location>
</feature>
<feature type="region of interest" description="Disordered" evidence="1">
    <location>
        <begin position="512"/>
        <end position="554"/>
    </location>
</feature>